<protein>
    <submittedName>
        <fullName evidence="10">MFS transporter</fullName>
    </submittedName>
</protein>
<dbReference type="PANTHER" id="PTHR42718:SF9">
    <property type="entry name" value="MAJOR FACILITATOR SUPERFAMILY MULTIDRUG TRANSPORTER MFSC"/>
    <property type="match status" value="1"/>
</dbReference>
<keyword evidence="11" id="KW-1185">Reference proteome</keyword>
<feature type="transmembrane region" description="Helical" evidence="8">
    <location>
        <begin position="355"/>
        <end position="380"/>
    </location>
</feature>
<sequence length="469" mass="48854">MTVKTREPSLLVLALVVVLGLVAPLLDTTIVTVAIPSLRADLHTSVSTIQWISTAYLLAMAVSIPVTGWATRRFGARRVWLAGLWLFLAGSVLSGMAWNVGSLIGFRALQGAAAGLLIPIMQTLLFGAAGGKTVSGNTVALVSLPALLGPVLGPVIGGLLLNHLDWRWIFYVNPPICLAAIVLALRYLPRETGERTHPLDLTGLLLLSPGLAALVYGLSEAGDGGGLTVGLPVVAGAVLIAAFAWHALRATEPLVDLRLFRSRSFTAAGLLMFLSGMASFGAMLLLPLYYQQLRGESVVTAGLLMVPQGLGVALSRLVGGILERWGSRTVVLVSVLLLIFGTLPFAFAGTQTSTIVLSIALVLRGAGLGMILMSVMLGAYDGLTKPEIPHASTATRILQQVGGSFGTAILAVVLQRGLAAHPAEPATAFDHAFLWAVVLTLPALVAALFLPVAAKAKAEELSPSATVDA</sequence>
<dbReference type="GO" id="GO:0005886">
    <property type="term" value="C:plasma membrane"/>
    <property type="evidence" value="ECO:0007669"/>
    <property type="project" value="UniProtKB-SubCell"/>
</dbReference>
<feature type="transmembrane region" description="Helical" evidence="8">
    <location>
        <begin position="432"/>
        <end position="454"/>
    </location>
</feature>
<name>A0A919NPN6_9ACTN</name>
<feature type="transmembrane region" description="Helical" evidence="8">
    <location>
        <begin position="298"/>
        <end position="318"/>
    </location>
</feature>
<dbReference type="InterPro" id="IPR036259">
    <property type="entry name" value="MFS_trans_sf"/>
</dbReference>
<evidence type="ECO:0000313" key="10">
    <source>
        <dbReference type="EMBL" id="GIF21776.1"/>
    </source>
</evidence>
<dbReference type="SUPFAM" id="SSF103473">
    <property type="entry name" value="MFS general substrate transporter"/>
    <property type="match status" value="1"/>
</dbReference>
<dbReference type="InterPro" id="IPR004638">
    <property type="entry name" value="EmrB-like"/>
</dbReference>
<dbReference type="Proteomes" id="UP000623608">
    <property type="component" value="Unassembled WGS sequence"/>
</dbReference>
<evidence type="ECO:0000259" key="9">
    <source>
        <dbReference type="PROSITE" id="PS50850"/>
    </source>
</evidence>
<keyword evidence="5 8" id="KW-0812">Transmembrane</keyword>
<dbReference type="PANTHER" id="PTHR42718">
    <property type="entry name" value="MAJOR FACILITATOR SUPERFAMILY MULTIDRUG TRANSPORTER MFSC"/>
    <property type="match status" value="1"/>
</dbReference>
<dbReference type="AlphaFoldDB" id="A0A919NPN6"/>
<feature type="transmembrane region" description="Helical" evidence="8">
    <location>
        <begin position="79"/>
        <end position="98"/>
    </location>
</feature>
<dbReference type="RefSeq" id="WP_203808645.1">
    <property type="nucleotide sequence ID" value="NZ_BOMY01000031.1"/>
</dbReference>
<feature type="transmembrane region" description="Helical" evidence="8">
    <location>
        <begin position="201"/>
        <end position="219"/>
    </location>
</feature>
<dbReference type="Gene3D" id="1.20.1250.20">
    <property type="entry name" value="MFS general substrate transporter like domains"/>
    <property type="match status" value="1"/>
</dbReference>
<keyword evidence="6 8" id="KW-1133">Transmembrane helix</keyword>
<feature type="transmembrane region" description="Helical" evidence="8">
    <location>
        <begin position="139"/>
        <end position="162"/>
    </location>
</feature>
<feature type="transmembrane region" description="Helical" evidence="8">
    <location>
        <begin position="265"/>
        <end position="286"/>
    </location>
</feature>
<keyword evidence="4" id="KW-1003">Cell membrane</keyword>
<proteinExistence type="inferred from homology"/>
<dbReference type="InterPro" id="IPR020846">
    <property type="entry name" value="MFS_dom"/>
</dbReference>
<keyword evidence="7 8" id="KW-0472">Membrane</keyword>
<evidence type="ECO:0000256" key="6">
    <source>
        <dbReference type="ARBA" id="ARBA00022989"/>
    </source>
</evidence>
<comment type="subcellular location">
    <subcellularLocation>
        <location evidence="1">Cell membrane</location>
        <topology evidence="1">Multi-pass membrane protein</topology>
    </subcellularLocation>
</comment>
<organism evidence="10 11">
    <name type="scientific">Paractinoplanes tereljensis</name>
    <dbReference type="NCBI Taxonomy" id="571912"/>
    <lineage>
        <taxon>Bacteria</taxon>
        <taxon>Bacillati</taxon>
        <taxon>Actinomycetota</taxon>
        <taxon>Actinomycetes</taxon>
        <taxon>Micromonosporales</taxon>
        <taxon>Micromonosporaceae</taxon>
        <taxon>Paractinoplanes</taxon>
    </lineage>
</organism>
<comment type="caution">
    <text evidence="10">The sequence shown here is derived from an EMBL/GenBank/DDBJ whole genome shotgun (WGS) entry which is preliminary data.</text>
</comment>
<dbReference type="InterPro" id="IPR011701">
    <property type="entry name" value="MFS"/>
</dbReference>
<evidence type="ECO:0000256" key="2">
    <source>
        <dbReference type="ARBA" id="ARBA00008537"/>
    </source>
</evidence>
<evidence type="ECO:0000256" key="4">
    <source>
        <dbReference type="ARBA" id="ARBA00022475"/>
    </source>
</evidence>
<feature type="transmembrane region" description="Helical" evidence="8">
    <location>
        <begin position="225"/>
        <end position="245"/>
    </location>
</feature>
<evidence type="ECO:0000313" key="11">
    <source>
        <dbReference type="Proteomes" id="UP000623608"/>
    </source>
</evidence>
<dbReference type="EMBL" id="BOMY01000031">
    <property type="protein sequence ID" value="GIF21776.1"/>
    <property type="molecule type" value="Genomic_DNA"/>
</dbReference>
<feature type="transmembrane region" description="Helical" evidence="8">
    <location>
        <begin position="168"/>
        <end position="189"/>
    </location>
</feature>
<evidence type="ECO:0000256" key="8">
    <source>
        <dbReference type="SAM" id="Phobius"/>
    </source>
</evidence>
<feature type="transmembrane region" description="Helical" evidence="8">
    <location>
        <begin position="330"/>
        <end position="349"/>
    </location>
</feature>
<evidence type="ECO:0000256" key="5">
    <source>
        <dbReference type="ARBA" id="ARBA00022692"/>
    </source>
</evidence>
<dbReference type="Gene3D" id="1.20.1720.10">
    <property type="entry name" value="Multidrug resistance protein D"/>
    <property type="match status" value="1"/>
</dbReference>
<dbReference type="NCBIfam" id="TIGR00711">
    <property type="entry name" value="efflux_EmrB"/>
    <property type="match status" value="1"/>
</dbReference>
<feature type="domain" description="Major facilitator superfamily (MFS) profile" evidence="9">
    <location>
        <begin position="13"/>
        <end position="455"/>
    </location>
</feature>
<feature type="transmembrane region" description="Helical" evidence="8">
    <location>
        <begin position="401"/>
        <end position="420"/>
    </location>
</feature>
<dbReference type="Pfam" id="PF07690">
    <property type="entry name" value="MFS_1"/>
    <property type="match status" value="1"/>
</dbReference>
<comment type="similarity">
    <text evidence="2">Belongs to the major facilitator superfamily. EmrB family.</text>
</comment>
<evidence type="ECO:0000256" key="1">
    <source>
        <dbReference type="ARBA" id="ARBA00004651"/>
    </source>
</evidence>
<reference evidence="10" key="1">
    <citation type="submission" date="2021-01" db="EMBL/GenBank/DDBJ databases">
        <title>Whole genome shotgun sequence of Actinoplanes tereljensis NBRC 105297.</title>
        <authorList>
            <person name="Komaki H."/>
            <person name="Tamura T."/>
        </authorList>
    </citation>
    <scope>NUCLEOTIDE SEQUENCE</scope>
    <source>
        <strain evidence="10">NBRC 105297</strain>
    </source>
</reference>
<accession>A0A919NPN6</accession>
<evidence type="ECO:0000256" key="7">
    <source>
        <dbReference type="ARBA" id="ARBA00023136"/>
    </source>
</evidence>
<keyword evidence="3" id="KW-0813">Transport</keyword>
<dbReference type="PROSITE" id="PS50850">
    <property type="entry name" value="MFS"/>
    <property type="match status" value="1"/>
</dbReference>
<dbReference type="GO" id="GO:0022857">
    <property type="term" value="F:transmembrane transporter activity"/>
    <property type="evidence" value="ECO:0007669"/>
    <property type="project" value="InterPro"/>
</dbReference>
<feature type="transmembrane region" description="Helical" evidence="8">
    <location>
        <begin position="49"/>
        <end position="67"/>
    </location>
</feature>
<evidence type="ECO:0000256" key="3">
    <source>
        <dbReference type="ARBA" id="ARBA00022448"/>
    </source>
</evidence>
<dbReference type="CDD" id="cd17503">
    <property type="entry name" value="MFS_LmrB_MDR_like"/>
    <property type="match status" value="1"/>
</dbReference>
<gene>
    <name evidence="10" type="ORF">Ate02nite_45060</name>
</gene>